<evidence type="ECO:0000313" key="5">
    <source>
        <dbReference type="Proteomes" id="UP000030151"/>
    </source>
</evidence>
<dbReference type="Gene3D" id="4.10.240.10">
    <property type="entry name" value="Zn(2)-C6 fungal-type DNA-binding domain"/>
    <property type="match status" value="1"/>
</dbReference>
<evidence type="ECO:0000256" key="1">
    <source>
        <dbReference type="ARBA" id="ARBA00023242"/>
    </source>
</evidence>
<sequence length="277" mass="30786">MAGLLDPLCADRGRPSSAAPTHASRITSPTQHKRRRRVHCKSRLGCLSCKQRKIKCNELRPSCSHCHRSGLQCIYVHSPDLSQPFKALLTGFTMEDFRFYHHVLTTALPSLPFGGHRVWWQVAATAHHHAHLGHALLALGASHLSQHGAGDYTVQALGHRLDAIRLLAGALDAEPKTAVDADALFAATYCLMSQSCLMPRDGMAEYMTFMRGASLVMTTILPEFPDSIFAEFARHAIVASLALAAPEEPEDDETARSREESMKRLKRFWQNSAEWEH</sequence>
<dbReference type="InterPro" id="IPR052400">
    <property type="entry name" value="Zn2-C6_fungal_TF"/>
</dbReference>
<dbReference type="SUPFAM" id="SSF57701">
    <property type="entry name" value="Zn2/Cys6 DNA-binding domain"/>
    <property type="match status" value="1"/>
</dbReference>
<dbReference type="OrthoDB" id="5419315at2759"/>
<dbReference type="PANTHER" id="PTHR47657">
    <property type="entry name" value="STEROL REGULATORY ELEMENT-BINDING PROTEIN ECM22"/>
    <property type="match status" value="1"/>
</dbReference>
<dbReference type="HOGENOM" id="CLU_027371_0_1_1"/>
<dbReference type="PANTHER" id="PTHR47657:SF7">
    <property type="entry name" value="STEROL REGULATORY ELEMENT-BINDING PROTEIN ECM22"/>
    <property type="match status" value="1"/>
</dbReference>
<accession>A0A014N001</accession>
<dbReference type="PROSITE" id="PS00463">
    <property type="entry name" value="ZN2_CY6_FUNGAL_1"/>
    <property type="match status" value="1"/>
</dbReference>
<keyword evidence="1" id="KW-0539">Nucleus</keyword>
<organism evidence="4 5">
    <name type="scientific">Metarhizium robertsii</name>
    <dbReference type="NCBI Taxonomy" id="568076"/>
    <lineage>
        <taxon>Eukaryota</taxon>
        <taxon>Fungi</taxon>
        <taxon>Dikarya</taxon>
        <taxon>Ascomycota</taxon>
        <taxon>Pezizomycotina</taxon>
        <taxon>Sordariomycetes</taxon>
        <taxon>Hypocreomycetidae</taxon>
        <taxon>Hypocreales</taxon>
        <taxon>Clavicipitaceae</taxon>
        <taxon>Metarhizium</taxon>
    </lineage>
</organism>
<feature type="domain" description="Zn(2)-C6 fungal-type" evidence="3">
    <location>
        <begin position="45"/>
        <end position="75"/>
    </location>
</feature>
<dbReference type="Pfam" id="PF11951">
    <property type="entry name" value="Fungal_trans_2"/>
    <property type="match status" value="1"/>
</dbReference>
<evidence type="ECO:0000313" key="4">
    <source>
        <dbReference type="EMBL" id="EXU98033.1"/>
    </source>
</evidence>
<dbReference type="AlphaFoldDB" id="A0A014N001"/>
<proteinExistence type="predicted"/>
<protein>
    <submittedName>
        <fullName evidence="4">Zn(2)-Cys(6) zinc finger domain protein</fullName>
    </submittedName>
</protein>
<evidence type="ECO:0000256" key="2">
    <source>
        <dbReference type="SAM" id="MobiDB-lite"/>
    </source>
</evidence>
<gene>
    <name evidence="4" type="ORF">X797_008848</name>
</gene>
<dbReference type="CDD" id="cd00067">
    <property type="entry name" value="GAL4"/>
    <property type="match status" value="1"/>
</dbReference>
<dbReference type="GO" id="GO:0008270">
    <property type="term" value="F:zinc ion binding"/>
    <property type="evidence" value="ECO:0007669"/>
    <property type="project" value="InterPro"/>
</dbReference>
<name>A0A014N001_9HYPO</name>
<comment type="caution">
    <text evidence="4">The sequence shown here is derived from an EMBL/GenBank/DDBJ whole genome shotgun (WGS) entry which is preliminary data.</text>
</comment>
<dbReference type="SMART" id="SM00066">
    <property type="entry name" value="GAL4"/>
    <property type="match status" value="1"/>
</dbReference>
<feature type="region of interest" description="Disordered" evidence="2">
    <location>
        <begin position="11"/>
        <end position="34"/>
    </location>
</feature>
<dbReference type="PROSITE" id="PS50048">
    <property type="entry name" value="ZN2_CY6_FUNGAL_2"/>
    <property type="match status" value="1"/>
</dbReference>
<reference evidence="4 5" key="1">
    <citation type="submission" date="2014-02" db="EMBL/GenBank/DDBJ databases">
        <title>The genome sequence of the entomopathogenic fungus Metarhizium robertsii ARSEF 2575.</title>
        <authorList>
            <person name="Giuliano Garisto Donzelli B."/>
            <person name="Roe B.A."/>
            <person name="Macmil S.L."/>
            <person name="Krasnoff S.B."/>
            <person name="Gibson D.M."/>
        </authorList>
    </citation>
    <scope>NUCLEOTIDE SEQUENCE [LARGE SCALE GENOMIC DNA]</scope>
    <source>
        <strain evidence="4 5">ARSEF 2575</strain>
    </source>
</reference>
<dbReference type="EMBL" id="JELW01000030">
    <property type="protein sequence ID" value="EXU98033.1"/>
    <property type="molecule type" value="Genomic_DNA"/>
</dbReference>
<dbReference type="InterPro" id="IPR021858">
    <property type="entry name" value="Fun_TF"/>
</dbReference>
<dbReference type="InterPro" id="IPR001138">
    <property type="entry name" value="Zn2Cys6_DnaBD"/>
</dbReference>
<dbReference type="Proteomes" id="UP000030151">
    <property type="component" value="Unassembled WGS sequence"/>
</dbReference>
<dbReference type="InterPro" id="IPR036864">
    <property type="entry name" value="Zn2-C6_fun-type_DNA-bd_sf"/>
</dbReference>
<dbReference type="Pfam" id="PF00172">
    <property type="entry name" value="Zn_clus"/>
    <property type="match status" value="1"/>
</dbReference>
<evidence type="ECO:0000259" key="3">
    <source>
        <dbReference type="PROSITE" id="PS50048"/>
    </source>
</evidence>
<dbReference type="GO" id="GO:0000981">
    <property type="term" value="F:DNA-binding transcription factor activity, RNA polymerase II-specific"/>
    <property type="evidence" value="ECO:0007669"/>
    <property type="project" value="InterPro"/>
</dbReference>